<dbReference type="EMBL" id="CP011310">
    <property type="protein sequence ID" value="AKQ42589.1"/>
    <property type="molecule type" value="Genomic_DNA"/>
</dbReference>
<dbReference type="PATRIC" id="fig|1648404.4.peg.2483"/>
<evidence type="ECO:0000313" key="3">
    <source>
        <dbReference type="Proteomes" id="UP000059113"/>
    </source>
</evidence>
<feature type="transmembrane region" description="Helical" evidence="1">
    <location>
        <begin position="23"/>
        <end position="45"/>
    </location>
</feature>
<protein>
    <recommendedName>
        <fullName evidence="4">DUF805 domain-containing protein</fullName>
    </recommendedName>
</protein>
<evidence type="ECO:0000313" key="2">
    <source>
        <dbReference type="EMBL" id="AKQ42589.1"/>
    </source>
</evidence>
<accession>A0A0H4VI14</accession>
<keyword evidence="1" id="KW-1133">Transmembrane helix</keyword>
<reference evidence="2 3" key="1">
    <citation type="journal article" date="2015" name="Int. J. Syst. Evol. Microbiol.">
        <title>Erythrobacter atlanticus sp. nov., a bacterium from ocean sediment able to degrade polycyclic aromatic hydrocarbons.</title>
        <authorList>
            <person name="Zhuang L."/>
            <person name="Liu Y."/>
            <person name="Wang L."/>
            <person name="Wang W."/>
            <person name="Shao Z."/>
        </authorList>
    </citation>
    <scope>NUCLEOTIDE SEQUENCE [LARGE SCALE GENOMIC DNA]</scope>
    <source>
        <strain evidence="3">s21-N3</strain>
    </source>
</reference>
<dbReference type="InterPro" id="IPR008523">
    <property type="entry name" value="DUF805"/>
</dbReference>
<sequence length="153" mass="17316">MEWMILPLKRYADFRGRSRRREFWLFMLFYSVVTIALFTFFIAGLAWTDIGRDATTQLSNIGGPFLLGGAIFLIWYLATLIPMLAVTVRRLHDRGLSGWWYGGLLIAGFVPLVNLLILPGYLALLIFLCLDGEKGANKWGPDPKDPGEASVFR</sequence>
<keyword evidence="3" id="KW-1185">Reference proteome</keyword>
<evidence type="ECO:0008006" key="4">
    <source>
        <dbReference type="Google" id="ProtNLM"/>
    </source>
</evidence>
<dbReference type="PANTHER" id="PTHR34980:SF2">
    <property type="entry name" value="INNER MEMBRANE PROTEIN YHAH-RELATED"/>
    <property type="match status" value="1"/>
</dbReference>
<reference evidence="3" key="2">
    <citation type="submission" date="2015-04" db="EMBL/GenBank/DDBJ databases">
        <title>The complete genome sequence of Erythrobacter sp. s21-N3.</title>
        <authorList>
            <person name="Zhuang L."/>
            <person name="Liu Y."/>
            <person name="Shao Z."/>
        </authorList>
    </citation>
    <scope>NUCLEOTIDE SEQUENCE [LARGE SCALE GENOMIC DNA]</scope>
    <source>
        <strain evidence="3">s21-N3</strain>
    </source>
</reference>
<dbReference type="PANTHER" id="PTHR34980">
    <property type="entry name" value="INNER MEMBRANE PROTEIN-RELATED-RELATED"/>
    <property type="match status" value="1"/>
</dbReference>
<name>A0A0H4VI14_9SPHN</name>
<dbReference type="OrthoDB" id="9812349at2"/>
<proteinExistence type="predicted"/>
<dbReference type="Proteomes" id="UP000059113">
    <property type="component" value="Chromosome"/>
</dbReference>
<dbReference type="GO" id="GO:0005886">
    <property type="term" value="C:plasma membrane"/>
    <property type="evidence" value="ECO:0007669"/>
    <property type="project" value="TreeGrafter"/>
</dbReference>
<dbReference type="KEGG" id="ery:CP97_11910"/>
<dbReference type="Pfam" id="PF05656">
    <property type="entry name" value="DUF805"/>
    <property type="match status" value="1"/>
</dbReference>
<feature type="transmembrane region" description="Helical" evidence="1">
    <location>
        <begin position="98"/>
        <end position="128"/>
    </location>
</feature>
<keyword evidence="1" id="KW-0812">Transmembrane</keyword>
<feature type="transmembrane region" description="Helical" evidence="1">
    <location>
        <begin position="65"/>
        <end position="86"/>
    </location>
</feature>
<dbReference type="AlphaFoldDB" id="A0A0H4VI14"/>
<organism evidence="2 3">
    <name type="scientific">Aurantiacibacter atlanticus</name>
    <dbReference type="NCBI Taxonomy" id="1648404"/>
    <lineage>
        <taxon>Bacteria</taxon>
        <taxon>Pseudomonadati</taxon>
        <taxon>Pseudomonadota</taxon>
        <taxon>Alphaproteobacteria</taxon>
        <taxon>Sphingomonadales</taxon>
        <taxon>Erythrobacteraceae</taxon>
        <taxon>Aurantiacibacter</taxon>
    </lineage>
</organism>
<evidence type="ECO:0000256" key="1">
    <source>
        <dbReference type="SAM" id="Phobius"/>
    </source>
</evidence>
<keyword evidence="1" id="KW-0472">Membrane</keyword>
<gene>
    <name evidence="2" type="ORF">CP97_11910</name>
</gene>
<dbReference type="RefSeq" id="WP_048886127.1">
    <property type="nucleotide sequence ID" value="NZ_CP011310.1"/>
</dbReference>